<name>A0AAE3YP15_9ACTN</name>
<gene>
    <name evidence="2" type="ORF">J2S41_002803</name>
</gene>
<dbReference type="InterPro" id="IPR003848">
    <property type="entry name" value="DUF218"/>
</dbReference>
<dbReference type="Pfam" id="PF02698">
    <property type="entry name" value="DUF218"/>
    <property type="match status" value="1"/>
</dbReference>
<feature type="domain" description="DUF218" evidence="1">
    <location>
        <begin position="46"/>
        <end position="176"/>
    </location>
</feature>
<sequence length="225" mass="24581">MRLGVTTPRIVQDDDLDGIPAGRMLDVMRAMTGVLSLPQAAAERADALVVPSGQGEEWRLTHAIRLWERHPGPRLLLVANGNPAEATYDELSLDHLRGLGLCRLEGVHVQAEPAPNTALQAEWIADRVAALGIRSLALVVSPYHLVRAYLTVLKALDRAALRVPMWPVPVAVAPDTPVPETGADAYRLLPGEVARIITYADRGWLATTGELRAYLRWLWAQHPPG</sequence>
<accession>A0AAE3YP15</accession>
<reference evidence="2" key="1">
    <citation type="submission" date="2023-07" db="EMBL/GenBank/DDBJ databases">
        <title>Sequencing the genomes of 1000 actinobacteria strains.</title>
        <authorList>
            <person name="Klenk H.-P."/>
        </authorList>
    </citation>
    <scope>NUCLEOTIDE SEQUENCE</scope>
    <source>
        <strain evidence="2">DSM 44707</strain>
    </source>
</reference>
<dbReference type="AlphaFoldDB" id="A0AAE3YP15"/>
<evidence type="ECO:0000313" key="3">
    <source>
        <dbReference type="Proteomes" id="UP001183643"/>
    </source>
</evidence>
<proteinExistence type="predicted"/>
<evidence type="ECO:0000313" key="2">
    <source>
        <dbReference type="EMBL" id="MDR7276025.1"/>
    </source>
</evidence>
<comment type="caution">
    <text evidence="2">The sequence shown here is derived from an EMBL/GenBank/DDBJ whole genome shotgun (WGS) entry which is preliminary data.</text>
</comment>
<organism evidence="2 3">
    <name type="scientific">Catenuloplanes atrovinosus</name>
    <dbReference type="NCBI Taxonomy" id="137266"/>
    <lineage>
        <taxon>Bacteria</taxon>
        <taxon>Bacillati</taxon>
        <taxon>Actinomycetota</taxon>
        <taxon>Actinomycetes</taxon>
        <taxon>Micromonosporales</taxon>
        <taxon>Micromonosporaceae</taxon>
        <taxon>Catenuloplanes</taxon>
    </lineage>
</organism>
<dbReference type="Proteomes" id="UP001183643">
    <property type="component" value="Unassembled WGS sequence"/>
</dbReference>
<protein>
    <submittedName>
        <fullName evidence="2">Uncharacterized SAM-binding protein YcdF (DUF218 family)</fullName>
    </submittedName>
</protein>
<keyword evidence="3" id="KW-1185">Reference proteome</keyword>
<dbReference type="EMBL" id="JAVDYB010000001">
    <property type="protein sequence ID" value="MDR7276025.1"/>
    <property type="molecule type" value="Genomic_DNA"/>
</dbReference>
<evidence type="ECO:0000259" key="1">
    <source>
        <dbReference type="Pfam" id="PF02698"/>
    </source>
</evidence>